<keyword evidence="2" id="KW-1185">Reference proteome</keyword>
<evidence type="ECO:0000313" key="1">
    <source>
        <dbReference type="EMBL" id="CAF4560802.1"/>
    </source>
</evidence>
<comment type="caution">
    <text evidence="1">The sequence shown here is derived from an EMBL/GenBank/DDBJ whole genome shotgun (WGS) entry which is preliminary data.</text>
</comment>
<dbReference type="EMBL" id="CAJOBG010063159">
    <property type="protein sequence ID" value="CAF4560802.1"/>
    <property type="molecule type" value="Genomic_DNA"/>
</dbReference>
<evidence type="ECO:0000313" key="2">
    <source>
        <dbReference type="Proteomes" id="UP000663866"/>
    </source>
</evidence>
<accession>A0A820ZQD1</accession>
<name>A0A820ZQD1_9BILA</name>
<protein>
    <submittedName>
        <fullName evidence="1">Uncharacterized protein</fullName>
    </submittedName>
</protein>
<gene>
    <name evidence="1" type="ORF">OVN521_LOCUS43633</name>
</gene>
<proteinExistence type="predicted"/>
<dbReference type="Proteomes" id="UP000663866">
    <property type="component" value="Unassembled WGS sequence"/>
</dbReference>
<dbReference type="AlphaFoldDB" id="A0A820ZQD1"/>
<reference evidence="1" key="1">
    <citation type="submission" date="2021-02" db="EMBL/GenBank/DDBJ databases">
        <authorList>
            <person name="Nowell W R."/>
        </authorList>
    </citation>
    <scope>NUCLEOTIDE SEQUENCE</scope>
</reference>
<organism evidence="1 2">
    <name type="scientific">Rotaria magnacalcarata</name>
    <dbReference type="NCBI Taxonomy" id="392030"/>
    <lineage>
        <taxon>Eukaryota</taxon>
        <taxon>Metazoa</taxon>
        <taxon>Spiralia</taxon>
        <taxon>Gnathifera</taxon>
        <taxon>Rotifera</taxon>
        <taxon>Eurotatoria</taxon>
        <taxon>Bdelloidea</taxon>
        <taxon>Philodinida</taxon>
        <taxon>Philodinidae</taxon>
        <taxon>Rotaria</taxon>
    </lineage>
</organism>
<sequence>MWGVAGVKMGFVQVQNQT</sequence>
<feature type="non-terminal residue" evidence="1">
    <location>
        <position position="18"/>
    </location>
</feature>